<evidence type="ECO:0000256" key="1">
    <source>
        <dbReference type="SAM" id="SignalP"/>
    </source>
</evidence>
<dbReference type="OrthoDB" id="2879694at2"/>
<accession>A0A372L6U0</accession>
<keyword evidence="3" id="KW-1185">Reference proteome</keyword>
<reference evidence="2 3" key="1">
    <citation type="submission" date="2018-08" db="EMBL/GenBank/DDBJ databases">
        <title>Bacillus chawlae sp. nov., Bacillus glennii sp. nov., and Bacillus saganii sp. nov. Isolated from the Vehicle Assembly Building at Kennedy Space Center where the Viking Spacecraft were Assembled.</title>
        <authorList>
            <person name="Seuylemezian A."/>
            <person name="Vaishampayan P."/>
        </authorList>
    </citation>
    <scope>NUCLEOTIDE SEQUENCE [LARGE SCALE GENOMIC DNA]</scope>
    <source>
        <strain evidence="2 3">V44-8</strain>
    </source>
</reference>
<dbReference type="EMBL" id="QVTD01000021">
    <property type="protein sequence ID" value="RFU60866.1"/>
    <property type="molecule type" value="Genomic_DNA"/>
</dbReference>
<feature type="chain" id="PRO_5038706349" evidence="1">
    <location>
        <begin position="28"/>
        <end position="66"/>
    </location>
</feature>
<sequence length="66" mass="7124">MNVNKLKKFTAGIAMATLIGSSVPTLACAHSDSHKEENQYISGTNRGNINMIGTNNSITRTIKVIF</sequence>
<dbReference type="AlphaFoldDB" id="A0A372L6U0"/>
<feature type="signal peptide" evidence="1">
    <location>
        <begin position="1"/>
        <end position="27"/>
    </location>
</feature>
<evidence type="ECO:0000313" key="2">
    <source>
        <dbReference type="EMBL" id="RFU60866.1"/>
    </source>
</evidence>
<proteinExistence type="predicted"/>
<comment type="caution">
    <text evidence="2">The sequence shown here is derived from an EMBL/GenBank/DDBJ whole genome shotgun (WGS) entry which is preliminary data.</text>
</comment>
<keyword evidence="1" id="KW-0732">Signal</keyword>
<gene>
    <name evidence="2" type="ORF">D0466_20000</name>
</gene>
<protein>
    <submittedName>
        <fullName evidence="2">Uncharacterized protein</fullName>
    </submittedName>
</protein>
<organism evidence="2 3">
    <name type="scientific">Peribacillus glennii</name>
    <dbReference type="NCBI Taxonomy" id="2303991"/>
    <lineage>
        <taxon>Bacteria</taxon>
        <taxon>Bacillati</taxon>
        <taxon>Bacillota</taxon>
        <taxon>Bacilli</taxon>
        <taxon>Bacillales</taxon>
        <taxon>Bacillaceae</taxon>
        <taxon>Peribacillus</taxon>
    </lineage>
</organism>
<dbReference type="RefSeq" id="WP_117324281.1">
    <property type="nucleotide sequence ID" value="NZ_QVTD01000021.1"/>
</dbReference>
<evidence type="ECO:0000313" key="3">
    <source>
        <dbReference type="Proteomes" id="UP000262939"/>
    </source>
</evidence>
<dbReference type="Proteomes" id="UP000262939">
    <property type="component" value="Unassembled WGS sequence"/>
</dbReference>
<name>A0A372L6U0_9BACI</name>